<organism evidence="4 5">
    <name type="scientific">Alkaliphilus oremlandii (strain OhILAs)</name>
    <name type="common">Clostridium oremlandii (strain OhILAs)</name>
    <dbReference type="NCBI Taxonomy" id="350688"/>
    <lineage>
        <taxon>Bacteria</taxon>
        <taxon>Bacillati</taxon>
        <taxon>Bacillota</taxon>
        <taxon>Clostridia</taxon>
        <taxon>Peptostreptococcales</taxon>
        <taxon>Natronincolaceae</taxon>
        <taxon>Alkaliphilus</taxon>
    </lineage>
</organism>
<dbReference type="Pfam" id="PF03459">
    <property type="entry name" value="TOBE"/>
    <property type="match status" value="1"/>
</dbReference>
<accession>A8MJ32</accession>
<evidence type="ECO:0000256" key="2">
    <source>
        <dbReference type="PROSITE-ProRule" id="PRU01213"/>
    </source>
</evidence>
<sequence length="173" mass="19380">MNNDILYTPEELALKLKISKYTVYEMIKRGDISAHKIGRSLRISDAQLETYLAKTNALSNTYHASIIEEDGEKYAQVNGVKISVNTNLDGNVKMLIRPEDIILSLEIFPNSARNILKGTVTNIIIEEESAKVFVDTGISIVALITRKSLNDLNIEKGTEIYAIFKTMAIKVFK</sequence>
<dbReference type="STRING" id="350688.Clos_2281"/>
<dbReference type="InterPro" id="IPR008995">
    <property type="entry name" value="Mo/tungstate-bd_C_term_dom"/>
</dbReference>
<dbReference type="EMBL" id="CP000853">
    <property type="protein sequence ID" value="ABW19814.1"/>
    <property type="molecule type" value="Genomic_DNA"/>
</dbReference>
<gene>
    <name evidence="4" type="ordered locus">Clos_2281</name>
</gene>
<dbReference type="PROSITE" id="PS51866">
    <property type="entry name" value="MOP"/>
    <property type="match status" value="1"/>
</dbReference>
<dbReference type="InterPro" id="IPR004606">
    <property type="entry name" value="Mop_domain"/>
</dbReference>
<dbReference type="InterPro" id="IPR005116">
    <property type="entry name" value="Transp-assoc_OB_typ1"/>
</dbReference>
<proteinExistence type="predicted"/>
<dbReference type="GO" id="GO:0003677">
    <property type="term" value="F:DNA binding"/>
    <property type="evidence" value="ECO:0007669"/>
    <property type="project" value="InterPro"/>
</dbReference>
<evidence type="ECO:0000313" key="4">
    <source>
        <dbReference type="EMBL" id="ABW19814.1"/>
    </source>
</evidence>
<dbReference type="HOGENOM" id="CLU_1544975_0_0_9"/>
<feature type="domain" description="Mop" evidence="3">
    <location>
        <begin position="109"/>
        <end position="173"/>
    </location>
</feature>
<evidence type="ECO:0000313" key="5">
    <source>
        <dbReference type="Proteomes" id="UP000000269"/>
    </source>
</evidence>
<dbReference type="eggNOG" id="COG4148">
    <property type="taxonomic scope" value="Bacteria"/>
</dbReference>
<dbReference type="RefSeq" id="WP_012160121.1">
    <property type="nucleotide sequence ID" value="NC_009922.1"/>
</dbReference>
<dbReference type="AlphaFoldDB" id="A8MJ32"/>
<dbReference type="KEGG" id="aoe:Clos_2281"/>
<dbReference type="NCBIfam" id="TIGR01764">
    <property type="entry name" value="excise"/>
    <property type="match status" value="1"/>
</dbReference>
<dbReference type="InterPro" id="IPR041657">
    <property type="entry name" value="HTH_17"/>
</dbReference>
<dbReference type="InterPro" id="IPR010093">
    <property type="entry name" value="SinI_DNA-bd"/>
</dbReference>
<reference evidence="5" key="1">
    <citation type="submission" date="2007-10" db="EMBL/GenBank/DDBJ databases">
        <title>Complete genome of Alkaliphilus oremlandii OhILAs.</title>
        <authorList>
            <person name="Copeland A."/>
            <person name="Lucas S."/>
            <person name="Lapidus A."/>
            <person name="Barry K."/>
            <person name="Detter J.C."/>
            <person name="Glavina del Rio T."/>
            <person name="Hammon N."/>
            <person name="Israni S."/>
            <person name="Dalin E."/>
            <person name="Tice H."/>
            <person name="Pitluck S."/>
            <person name="Chain P."/>
            <person name="Malfatti S."/>
            <person name="Shin M."/>
            <person name="Vergez L."/>
            <person name="Schmutz J."/>
            <person name="Larimer F."/>
            <person name="Land M."/>
            <person name="Hauser L."/>
            <person name="Kyrpides N."/>
            <person name="Mikhailova N."/>
            <person name="Stolz J.F."/>
            <person name="Dawson A."/>
            <person name="Fisher E."/>
            <person name="Crable B."/>
            <person name="Perera E."/>
            <person name="Lisak J."/>
            <person name="Ranganathan M."/>
            <person name="Basu P."/>
            <person name="Richardson P."/>
        </authorList>
    </citation>
    <scope>NUCLEOTIDE SEQUENCE [LARGE SCALE GENOMIC DNA]</scope>
    <source>
        <strain evidence="5">OhILAs</strain>
    </source>
</reference>
<dbReference type="GO" id="GO:0015689">
    <property type="term" value="P:molybdate ion transport"/>
    <property type="evidence" value="ECO:0007669"/>
    <property type="project" value="InterPro"/>
</dbReference>
<dbReference type="Proteomes" id="UP000000269">
    <property type="component" value="Chromosome"/>
</dbReference>
<keyword evidence="5" id="KW-1185">Reference proteome</keyword>
<dbReference type="Gene3D" id="2.40.50.100">
    <property type="match status" value="1"/>
</dbReference>
<name>A8MJ32_ALKOO</name>
<keyword evidence="1 2" id="KW-0500">Molybdenum</keyword>
<dbReference type="OrthoDB" id="9804758at2"/>
<protein>
    <submittedName>
        <fullName evidence="4">DNA binding domain, excisionase family</fullName>
    </submittedName>
</protein>
<dbReference type="SUPFAM" id="SSF50331">
    <property type="entry name" value="MOP-like"/>
    <property type="match status" value="1"/>
</dbReference>
<evidence type="ECO:0000256" key="1">
    <source>
        <dbReference type="ARBA" id="ARBA00022505"/>
    </source>
</evidence>
<dbReference type="Pfam" id="PF12728">
    <property type="entry name" value="HTH_17"/>
    <property type="match status" value="1"/>
</dbReference>
<evidence type="ECO:0000259" key="3">
    <source>
        <dbReference type="PROSITE" id="PS51866"/>
    </source>
</evidence>